<gene>
    <name evidence="1" type="ORF">HNP52_002513</name>
</gene>
<protein>
    <recommendedName>
        <fullName evidence="3">DUF2093 domain-containing protein</fullName>
    </recommendedName>
</protein>
<dbReference type="AlphaFoldDB" id="A0A7W7K1S5"/>
<dbReference type="Pfam" id="PF09866">
    <property type="entry name" value="DUF2093"/>
    <property type="match status" value="1"/>
</dbReference>
<dbReference type="EMBL" id="JACHLN010000002">
    <property type="protein sequence ID" value="MBB4839444.1"/>
    <property type="molecule type" value="Genomic_DNA"/>
</dbReference>
<evidence type="ECO:0000313" key="1">
    <source>
        <dbReference type="EMBL" id="MBB4839444.1"/>
    </source>
</evidence>
<evidence type="ECO:0008006" key="3">
    <source>
        <dbReference type="Google" id="ProtNLM"/>
    </source>
</evidence>
<evidence type="ECO:0000313" key="2">
    <source>
        <dbReference type="Proteomes" id="UP000575241"/>
    </source>
</evidence>
<dbReference type="RefSeq" id="WP_260396068.1">
    <property type="nucleotide sequence ID" value="NZ_JACHLN010000002.1"/>
</dbReference>
<keyword evidence="2" id="KW-1185">Reference proteome</keyword>
<accession>A0A7W7K1S5</accession>
<comment type="caution">
    <text evidence="1">The sequence shown here is derived from an EMBL/GenBank/DDBJ whole genome shotgun (WGS) entry which is preliminary data.</text>
</comment>
<dbReference type="InterPro" id="IPR018661">
    <property type="entry name" value="DUF2093"/>
</dbReference>
<reference evidence="1 2" key="1">
    <citation type="submission" date="2020-08" db="EMBL/GenBank/DDBJ databases">
        <title>Functional genomics of gut bacteria from endangered species of beetles.</title>
        <authorList>
            <person name="Carlos-Shanley C."/>
        </authorList>
    </citation>
    <scope>NUCLEOTIDE SEQUENCE [LARGE SCALE GENOMIC DNA]</scope>
    <source>
        <strain evidence="1 2">S00224</strain>
    </source>
</reference>
<name>A0A7W7K1S5_9SPHN</name>
<dbReference type="Proteomes" id="UP000575241">
    <property type="component" value="Unassembled WGS sequence"/>
</dbReference>
<proteinExistence type="predicted"/>
<organism evidence="1 2">
    <name type="scientific">Sphingomonas kyeonggiensis</name>
    <dbReference type="NCBI Taxonomy" id="1268553"/>
    <lineage>
        <taxon>Bacteria</taxon>
        <taxon>Pseudomonadati</taxon>
        <taxon>Pseudomonadota</taxon>
        <taxon>Alphaproteobacteria</taxon>
        <taxon>Sphingomonadales</taxon>
        <taxon>Sphingomonadaceae</taxon>
        <taxon>Sphingomonas</taxon>
    </lineage>
</organism>
<sequence length="69" mass="7499">MSPIAELHYDASDFDVIRPGTHVVCAVSGEPIPLDRLKYWSAEFQEAYRGAHEATAAILAGGAKNLKKD</sequence>